<dbReference type="Pfam" id="PF03031">
    <property type="entry name" value="NIF"/>
    <property type="match status" value="1"/>
</dbReference>
<feature type="domain" description="FCP1 homology" evidence="2">
    <location>
        <begin position="225"/>
        <end position="385"/>
    </location>
</feature>
<comment type="caution">
    <text evidence="3">The sequence shown here is derived from an EMBL/GenBank/DDBJ whole genome shotgun (WGS) entry which is preliminary data.</text>
</comment>
<dbReference type="NCBIfam" id="TIGR02251">
    <property type="entry name" value="HIF-SF_euk"/>
    <property type="match status" value="1"/>
</dbReference>
<dbReference type="SUPFAM" id="SSF56784">
    <property type="entry name" value="HAD-like"/>
    <property type="match status" value="1"/>
</dbReference>
<dbReference type="InterPro" id="IPR050365">
    <property type="entry name" value="TIM50"/>
</dbReference>
<dbReference type="GO" id="GO:0016791">
    <property type="term" value="F:phosphatase activity"/>
    <property type="evidence" value="ECO:0007669"/>
    <property type="project" value="InterPro"/>
</dbReference>
<dbReference type="InterPro" id="IPR004274">
    <property type="entry name" value="FCP1_dom"/>
</dbReference>
<reference evidence="3" key="1">
    <citation type="submission" date="2021-09" db="EMBL/GenBank/DDBJ databases">
        <authorList>
            <consortium name="AG Swart"/>
            <person name="Singh M."/>
            <person name="Singh A."/>
            <person name="Seah K."/>
            <person name="Emmerich C."/>
        </authorList>
    </citation>
    <scope>NUCLEOTIDE SEQUENCE</scope>
    <source>
        <strain evidence="3">ATCC30299</strain>
    </source>
</reference>
<dbReference type="CDD" id="cd07521">
    <property type="entry name" value="HAD_FCP1-like"/>
    <property type="match status" value="1"/>
</dbReference>
<feature type="compositionally biased region" description="Polar residues" evidence="1">
    <location>
        <begin position="53"/>
        <end position="64"/>
    </location>
</feature>
<evidence type="ECO:0000259" key="2">
    <source>
        <dbReference type="PROSITE" id="PS50969"/>
    </source>
</evidence>
<dbReference type="Proteomes" id="UP001162131">
    <property type="component" value="Unassembled WGS sequence"/>
</dbReference>
<protein>
    <recommendedName>
        <fullName evidence="2">FCP1 homology domain-containing protein</fullName>
    </recommendedName>
</protein>
<gene>
    <name evidence="3" type="ORF">BSTOLATCC_MIC5165</name>
</gene>
<dbReference type="SMART" id="SM00577">
    <property type="entry name" value="CPDc"/>
    <property type="match status" value="1"/>
</dbReference>
<dbReference type="EMBL" id="CAJZBQ010000005">
    <property type="protein sequence ID" value="CAG9311905.1"/>
    <property type="molecule type" value="Genomic_DNA"/>
</dbReference>
<evidence type="ECO:0000313" key="3">
    <source>
        <dbReference type="EMBL" id="CAG9311905.1"/>
    </source>
</evidence>
<dbReference type="FunFam" id="3.40.50.1000:FF:000121">
    <property type="entry name" value="Uncharacterized protein"/>
    <property type="match status" value="1"/>
</dbReference>
<evidence type="ECO:0000256" key="1">
    <source>
        <dbReference type="SAM" id="MobiDB-lite"/>
    </source>
</evidence>
<feature type="compositionally biased region" description="Low complexity" evidence="1">
    <location>
        <begin position="432"/>
        <end position="448"/>
    </location>
</feature>
<feature type="compositionally biased region" description="Polar residues" evidence="1">
    <location>
        <begin position="420"/>
        <end position="431"/>
    </location>
</feature>
<dbReference type="PANTHER" id="PTHR12210">
    <property type="entry name" value="DULLARD PROTEIN PHOSPHATASE"/>
    <property type="match status" value="1"/>
</dbReference>
<organism evidence="3 4">
    <name type="scientific">Blepharisma stoltei</name>
    <dbReference type="NCBI Taxonomy" id="1481888"/>
    <lineage>
        <taxon>Eukaryota</taxon>
        <taxon>Sar</taxon>
        <taxon>Alveolata</taxon>
        <taxon>Ciliophora</taxon>
        <taxon>Postciliodesmatophora</taxon>
        <taxon>Heterotrichea</taxon>
        <taxon>Heterotrichida</taxon>
        <taxon>Blepharismidae</taxon>
        <taxon>Blepharisma</taxon>
    </lineage>
</organism>
<feature type="compositionally biased region" description="Polar residues" evidence="1">
    <location>
        <begin position="89"/>
        <end position="103"/>
    </location>
</feature>
<name>A0AAU9IQY4_9CILI</name>
<evidence type="ECO:0000313" key="4">
    <source>
        <dbReference type="Proteomes" id="UP001162131"/>
    </source>
</evidence>
<proteinExistence type="predicted"/>
<feature type="region of interest" description="Disordered" evidence="1">
    <location>
        <begin position="420"/>
        <end position="461"/>
    </location>
</feature>
<dbReference type="PROSITE" id="PS50969">
    <property type="entry name" value="FCP1"/>
    <property type="match status" value="1"/>
</dbReference>
<accession>A0AAU9IQY4</accession>
<dbReference type="InterPro" id="IPR011948">
    <property type="entry name" value="Dullard_phosphatase"/>
</dbReference>
<dbReference type="InterPro" id="IPR036412">
    <property type="entry name" value="HAD-like_sf"/>
</dbReference>
<keyword evidence="4" id="KW-1185">Reference proteome</keyword>
<dbReference type="AlphaFoldDB" id="A0AAU9IQY4"/>
<sequence length="461" mass="51533">MSTSPKNPKVISSKSVSKLQKLTIEVSEGAKGQKPAPAPPKFEKNSPKALTLKNFQNLLSSMSPNKGAKPATPAARPKSAVEPAKPKESANSIPTPITSNTPKVETKEALKSPVSYQIQPHSSSLSAKGKSKSTRALPRPLSKSVEVPESASPKKAIDLDSIVTRVKRPTLSQPDSSEEHKYQSEILYKEHLFQTFQAMKFVRTLTNPDPVQLRDRRVTLPKRVGWENKKTIIFDLDETLVHCTENLSACDVVLPVLYPTGDLINAGINIRPFAKECLTEANKLFEVVVFTASHKCYADMVLDYLDPYRDLIHHRLYRESCLLIDGIYVKDLRIFANRRLQDMVIIDNAAYSFGFQVDNGIPIISWHEDKNDKELFNLIDYMSLLNAANDVRDVNRKTFRLRTFYDDYAKEFATKDAQKFPSSTITTTSPNAATAKIPSKSTTTSTPSLQARRSPRQAKKP</sequence>
<dbReference type="InterPro" id="IPR023214">
    <property type="entry name" value="HAD_sf"/>
</dbReference>
<feature type="region of interest" description="Disordered" evidence="1">
    <location>
        <begin position="25"/>
        <end position="153"/>
    </location>
</feature>
<dbReference type="Gene3D" id="3.40.50.1000">
    <property type="entry name" value="HAD superfamily/HAD-like"/>
    <property type="match status" value="1"/>
</dbReference>